<dbReference type="CDD" id="cd00090">
    <property type="entry name" value="HTH_ARSR"/>
    <property type="match status" value="1"/>
</dbReference>
<evidence type="ECO:0000259" key="5">
    <source>
        <dbReference type="PROSITE" id="PS50987"/>
    </source>
</evidence>
<proteinExistence type="predicted"/>
<dbReference type="SUPFAM" id="SSF46785">
    <property type="entry name" value="Winged helix' DNA-binding domain"/>
    <property type="match status" value="1"/>
</dbReference>
<dbReference type="AlphaFoldDB" id="A0A3B0TAG3"/>
<dbReference type="Gene3D" id="1.10.10.10">
    <property type="entry name" value="Winged helix-like DNA-binding domain superfamily/Winged helix DNA-binding domain"/>
    <property type="match status" value="1"/>
</dbReference>
<dbReference type="InterPro" id="IPR011991">
    <property type="entry name" value="ArsR-like_HTH"/>
</dbReference>
<evidence type="ECO:0000256" key="2">
    <source>
        <dbReference type="ARBA" id="ARBA00023125"/>
    </source>
</evidence>
<dbReference type="GO" id="GO:0003700">
    <property type="term" value="F:DNA-binding transcription factor activity"/>
    <property type="evidence" value="ECO:0007669"/>
    <property type="project" value="InterPro"/>
</dbReference>
<dbReference type="EMBL" id="UOEK01000520">
    <property type="protein sequence ID" value="VAW09089.1"/>
    <property type="molecule type" value="Genomic_DNA"/>
</dbReference>
<dbReference type="PROSITE" id="PS50987">
    <property type="entry name" value="HTH_ARSR_2"/>
    <property type="match status" value="1"/>
</dbReference>
<sequence length="189" mass="20600">MVDDTGTDLISRLVGAAIGDSASTEKADMVVRLFASLPAESQERLLREVLDQLGSNPAASASKPPTGSTEPSHRHIPLMWEPGGSLPVRNIGPWQMCCRMMSSVDQAASVDEFDPGLPAEVFAALGDETRIKIIRLLQDSERRLEDIARTLSVPPSTLSHHLRVLRTAGLIRVDKRGRSSYYSLAQPQD</sequence>
<dbReference type="InterPro" id="IPR036388">
    <property type="entry name" value="WH-like_DNA-bd_sf"/>
</dbReference>
<organism evidence="6">
    <name type="scientific">hydrothermal vent metagenome</name>
    <dbReference type="NCBI Taxonomy" id="652676"/>
    <lineage>
        <taxon>unclassified sequences</taxon>
        <taxon>metagenomes</taxon>
        <taxon>ecological metagenomes</taxon>
    </lineage>
</organism>
<dbReference type="PANTHER" id="PTHR43132">
    <property type="entry name" value="ARSENICAL RESISTANCE OPERON REPRESSOR ARSR-RELATED"/>
    <property type="match status" value="1"/>
</dbReference>
<evidence type="ECO:0000256" key="3">
    <source>
        <dbReference type="ARBA" id="ARBA00023163"/>
    </source>
</evidence>
<dbReference type="NCBIfam" id="NF033788">
    <property type="entry name" value="HTH_metalloreg"/>
    <property type="match status" value="1"/>
</dbReference>
<keyword evidence="3" id="KW-0804">Transcription</keyword>
<protein>
    <submittedName>
        <fullName evidence="6">Transcriptional regulator, ArsR family</fullName>
    </submittedName>
</protein>
<dbReference type="PRINTS" id="PR00778">
    <property type="entry name" value="HTHARSR"/>
</dbReference>
<dbReference type="InterPro" id="IPR036390">
    <property type="entry name" value="WH_DNA-bd_sf"/>
</dbReference>
<dbReference type="PANTHER" id="PTHR43132:SF2">
    <property type="entry name" value="ARSENICAL RESISTANCE OPERON REPRESSOR ARSR-RELATED"/>
    <property type="match status" value="1"/>
</dbReference>
<evidence type="ECO:0000256" key="4">
    <source>
        <dbReference type="SAM" id="MobiDB-lite"/>
    </source>
</evidence>
<reference evidence="6" key="1">
    <citation type="submission" date="2018-06" db="EMBL/GenBank/DDBJ databases">
        <authorList>
            <person name="Zhirakovskaya E."/>
        </authorList>
    </citation>
    <scope>NUCLEOTIDE SEQUENCE</scope>
</reference>
<feature type="domain" description="HTH arsR-type" evidence="5">
    <location>
        <begin position="110"/>
        <end position="189"/>
    </location>
</feature>
<evidence type="ECO:0000256" key="1">
    <source>
        <dbReference type="ARBA" id="ARBA00023015"/>
    </source>
</evidence>
<gene>
    <name evidence="6" type="ORF">MNBD_ACTINO02-1426</name>
</gene>
<evidence type="ECO:0000313" key="6">
    <source>
        <dbReference type="EMBL" id="VAW09089.1"/>
    </source>
</evidence>
<dbReference type="InterPro" id="IPR001845">
    <property type="entry name" value="HTH_ArsR_DNA-bd_dom"/>
</dbReference>
<dbReference type="InterPro" id="IPR051011">
    <property type="entry name" value="Metal_resp_trans_reg"/>
</dbReference>
<feature type="compositionally biased region" description="Polar residues" evidence="4">
    <location>
        <begin position="55"/>
        <end position="70"/>
    </location>
</feature>
<name>A0A3B0TAG3_9ZZZZ</name>
<dbReference type="SMART" id="SM00418">
    <property type="entry name" value="HTH_ARSR"/>
    <property type="match status" value="1"/>
</dbReference>
<dbReference type="Pfam" id="PF01022">
    <property type="entry name" value="HTH_5"/>
    <property type="match status" value="1"/>
</dbReference>
<keyword evidence="2" id="KW-0238">DNA-binding</keyword>
<keyword evidence="1" id="KW-0805">Transcription regulation</keyword>
<dbReference type="GO" id="GO:0003677">
    <property type="term" value="F:DNA binding"/>
    <property type="evidence" value="ECO:0007669"/>
    <property type="project" value="UniProtKB-KW"/>
</dbReference>
<accession>A0A3B0TAG3</accession>
<feature type="region of interest" description="Disordered" evidence="4">
    <location>
        <begin position="55"/>
        <end position="79"/>
    </location>
</feature>